<name>A0A9E8MUS6_9FLAO</name>
<gene>
    <name evidence="1" type="ORF">N7U66_14510</name>
</gene>
<proteinExistence type="predicted"/>
<evidence type="ECO:0000313" key="1">
    <source>
        <dbReference type="EMBL" id="WAC01299.1"/>
    </source>
</evidence>
<evidence type="ECO:0000313" key="2">
    <source>
        <dbReference type="Proteomes" id="UP001164705"/>
    </source>
</evidence>
<dbReference type="RefSeq" id="WP_267675913.1">
    <property type="nucleotide sequence ID" value="NZ_CP113088.1"/>
</dbReference>
<protein>
    <submittedName>
        <fullName evidence="1">Uncharacterized protein</fullName>
    </submittedName>
</protein>
<reference evidence="1" key="1">
    <citation type="submission" date="2022-11" db="EMBL/GenBank/DDBJ databases">
        <title>Lacinutrix neustonica HL-RS19T sp. nov., isolated from the surface microlayer sample of brackish Lake Shihwa.</title>
        <authorList>
            <person name="Choi J.Y."/>
            <person name="Hwang C.Y."/>
        </authorList>
    </citation>
    <scope>NUCLEOTIDE SEQUENCE</scope>
    <source>
        <strain evidence="1">HL-RS19</strain>
    </source>
</reference>
<dbReference type="KEGG" id="lnu:N7U66_14510"/>
<keyword evidence="2" id="KW-1185">Reference proteome</keyword>
<dbReference type="EMBL" id="CP113088">
    <property type="protein sequence ID" value="WAC01299.1"/>
    <property type="molecule type" value="Genomic_DNA"/>
</dbReference>
<dbReference type="PROSITE" id="PS51257">
    <property type="entry name" value="PROKAR_LIPOPROTEIN"/>
    <property type="match status" value="1"/>
</dbReference>
<dbReference type="AlphaFoldDB" id="A0A9E8MUS6"/>
<accession>A0A9E8MUS6</accession>
<organism evidence="1 2">
    <name type="scientific">Lacinutrix neustonica</name>
    <dbReference type="NCBI Taxonomy" id="2980107"/>
    <lineage>
        <taxon>Bacteria</taxon>
        <taxon>Pseudomonadati</taxon>
        <taxon>Bacteroidota</taxon>
        <taxon>Flavobacteriia</taxon>
        <taxon>Flavobacteriales</taxon>
        <taxon>Flavobacteriaceae</taxon>
        <taxon>Lacinutrix</taxon>
    </lineage>
</organism>
<sequence>MKTLQHYAFLVLTVITLASCSKNDDAPENPPAGEAEFQAVINGGAYTEYSFIIGVYQITKGTNGNTLSIDIADVNGDIITLFLNGTEGFDKGTVKDMGNIDANNFTTYTLIRQQQPQISYFSTSGSVTITNNRTHPTAPGHRLISGHFSVAAASIDGNNTTAMTGSFTELDYVD</sequence>
<dbReference type="Proteomes" id="UP001164705">
    <property type="component" value="Chromosome"/>
</dbReference>